<dbReference type="EMBL" id="MU858109">
    <property type="protein sequence ID" value="KAK4213440.1"/>
    <property type="molecule type" value="Genomic_DNA"/>
</dbReference>
<sequence>MKGFTGAQLLSVASALAGLAAAKQINKARLVENADMAAIPNMKMLQHGIELTQRGPHGGWRAYGSYRGGSGGGSTDVDVDVNLKATVTADVNVAGTVAATVQQVCAAGRTICSPGFCADLDSDVKNCGQCGFECPKYSTCDAGYDTDYPCECPDQFSCQRGDECHKPVCGDRCMDCPWDAQCDAANSKCICPAKKSKLCEPAGALAYCANIWGEDISDKKDDYDKVKRGPEVDSPGGDILNCGSCGYKCPQPDEHKNFGPAKCFPVFPLPTDGTRVAHCDCGPGSKLCEAGPNGLGVCAPYKNDYLCGKTCTGAENCANNNEVCVETLVSPGVYTYACGSA</sequence>
<keyword evidence="1" id="KW-0732">Signal</keyword>
<comment type="caution">
    <text evidence="2">The sequence shown here is derived from an EMBL/GenBank/DDBJ whole genome shotgun (WGS) entry which is preliminary data.</text>
</comment>
<feature type="signal peptide" evidence="1">
    <location>
        <begin position="1"/>
        <end position="22"/>
    </location>
</feature>
<feature type="chain" id="PRO_5043005863" evidence="1">
    <location>
        <begin position="23"/>
        <end position="341"/>
    </location>
</feature>
<dbReference type="AlphaFoldDB" id="A0AAN6Y8S5"/>
<name>A0AAN6Y8S5_9PEZI</name>
<reference evidence="2" key="2">
    <citation type="submission" date="2023-05" db="EMBL/GenBank/DDBJ databases">
        <authorList>
            <consortium name="Lawrence Berkeley National Laboratory"/>
            <person name="Steindorff A."/>
            <person name="Hensen N."/>
            <person name="Bonometti L."/>
            <person name="Westerberg I."/>
            <person name="Brannstrom I.O."/>
            <person name="Guillou S."/>
            <person name="Cros-Aarteil S."/>
            <person name="Calhoun S."/>
            <person name="Haridas S."/>
            <person name="Kuo A."/>
            <person name="Mondo S."/>
            <person name="Pangilinan J."/>
            <person name="Riley R."/>
            <person name="Labutti K."/>
            <person name="Andreopoulos B."/>
            <person name="Lipzen A."/>
            <person name="Chen C."/>
            <person name="Yanf M."/>
            <person name="Daum C."/>
            <person name="Ng V."/>
            <person name="Clum A."/>
            <person name="Ohm R."/>
            <person name="Martin F."/>
            <person name="Silar P."/>
            <person name="Natvig D."/>
            <person name="Lalanne C."/>
            <person name="Gautier V."/>
            <person name="Ament-Velasquez S.L."/>
            <person name="Kruys A."/>
            <person name="Hutchinson M.I."/>
            <person name="Powell A.J."/>
            <person name="Barry K."/>
            <person name="Miller A.N."/>
            <person name="Grigoriev I.V."/>
            <person name="Debuchy R."/>
            <person name="Gladieux P."/>
            <person name="Thoren M.H."/>
            <person name="Johannesson H."/>
        </authorList>
    </citation>
    <scope>NUCLEOTIDE SEQUENCE</scope>
    <source>
        <strain evidence="2">PSN293</strain>
    </source>
</reference>
<keyword evidence="3" id="KW-1185">Reference proteome</keyword>
<evidence type="ECO:0000313" key="3">
    <source>
        <dbReference type="Proteomes" id="UP001301769"/>
    </source>
</evidence>
<gene>
    <name evidence="2" type="ORF">QBC37DRAFT_374106</name>
</gene>
<proteinExistence type="predicted"/>
<organism evidence="2 3">
    <name type="scientific">Rhypophila decipiens</name>
    <dbReference type="NCBI Taxonomy" id="261697"/>
    <lineage>
        <taxon>Eukaryota</taxon>
        <taxon>Fungi</taxon>
        <taxon>Dikarya</taxon>
        <taxon>Ascomycota</taxon>
        <taxon>Pezizomycotina</taxon>
        <taxon>Sordariomycetes</taxon>
        <taxon>Sordariomycetidae</taxon>
        <taxon>Sordariales</taxon>
        <taxon>Naviculisporaceae</taxon>
        <taxon>Rhypophila</taxon>
    </lineage>
</organism>
<accession>A0AAN6Y8S5</accession>
<evidence type="ECO:0000313" key="2">
    <source>
        <dbReference type="EMBL" id="KAK4213440.1"/>
    </source>
</evidence>
<reference evidence="2" key="1">
    <citation type="journal article" date="2023" name="Mol. Phylogenet. Evol.">
        <title>Genome-scale phylogeny and comparative genomics of the fungal order Sordariales.</title>
        <authorList>
            <person name="Hensen N."/>
            <person name="Bonometti L."/>
            <person name="Westerberg I."/>
            <person name="Brannstrom I.O."/>
            <person name="Guillou S."/>
            <person name="Cros-Aarteil S."/>
            <person name="Calhoun S."/>
            <person name="Haridas S."/>
            <person name="Kuo A."/>
            <person name="Mondo S."/>
            <person name="Pangilinan J."/>
            <person name="Riley R."/>
            <person name="LaButti K."/>
            <person name="Andreopoulos B."/>
            <person name="Lipzen A."/>
            <person name="Chen C."/>
            <person name="Yan M."/>
            <person name="Daum C."/>
            <person name="Ng V."/>
            <person name="Clum A."/>
            <person name="Steindorff A."/>
            <person name="Ohm R.A."/>
            <person name="Martin F."/>
            <person name="Silar P."/>
            <person name="Natvig D.O."/>
            <person name="Lalanne C."/>
            <person name="Gautier V."/>
            <person name="Ament-Velasquez S.L."/>
            <person name="Kruys A."/>
            <person name="Hutchinson M.I."/>
            <person name="Powell A.J."/>
            <person name="Barry K."/>
            <person name="Miller A.N."/>
            <person name="Grigoriev I.V."/>
            <person name="Debuchy R."/>
            <person name="Gladieux P."/>
            <person name="Hiltunen Thoren M."/>
            <person name="Johannesson H."/>
        </authorList>
    </citation>
    <scope>NUCLEOTIDE SEQUENCE</scope>
    <source>
        <strain evidence="2">PSN293</strain>
    </source>
</reference>
<evidence type="ECO:0000256" key="1">
    <source>
        <dbReference type="SAM" id="SignalP"/>
    </source>
</evidence>
<dbReference type="Proteomes" id="UP001301769">
    <property type="component" value="Unassembled WGS sequence"/>
</dbReference>
<protein>
    <submittedName>
        <fullName evidence="2">Uncharacterized protein</fullName>
    </submittedName>
</protein>